<protein>
    <submittedName>
        <fullName evidence="2">S-formylglutathione hydrolase FrmB</fullName>
    </submittedName>
</protein>
<feature type="chain" id="PRO_5020507985" evidence="1">
    <location>
        <begin position="27"/>
        <end position="345"/>
    </location>
</feature>
<dbReference type="PANTHER" id="PTHR48098">
    <property type="entry name" value="ENTEROCHELIN ESTERASE-RELATED"/>
    <property type="match status" value="1"/>
</dbReference>
<sequence length="345" mass="37417">MRHQVGWGLGLLLLALAGVAAVDAQARVVVETLHSTALRGNAIGDSPDRAITVYLPPSYDTQVARRYPVVYLLHGATSEPGEWFDGSYQGMDLGAALDRMAGPGEFIVVMPAANNRYGGSFYVNSARFGRWEDFVAKELVAFVDARFRTQPERRARGLAGQSMGGFGALYLAGRHPDTFAYVYAVSPCCLGFVGDLAQAGARWRQPLGGWLRAMAMAFAAPGNTAPEAEPPLPFTATPDGGVERHVAVEATWKRYMPLYRLERDPAGYRRLCGIAFDAGLQDQITSVTAGARAFSQALDRHRIAHAFATYDGTHTDHTRERFETAMLPFFAHAFASAAAPKACAR</sequence>
<evidence type="ECO:0000313" key="3">
    <source>
        <dbReference type="Proteomes" id="UP000295414"/>
    </source>
</evidence>
<dbReference type="RefSeq" id="WP_114959366.1">
    <property type="nucleotide sequence ID" value="NZ_MSZW01000049.1"/>
</dbReference>
<proteinExistence type="predicted"/>
<dbReference type="AlphaFoldDB" id="A0A4V2V2J3"/>
<keyword evidence="2" id="KW-0378">Hydrolase</keyword>
<organism evidence="2 3">
    <name type="scientific">Thermomonas haemolytica</name>
    <dbReference type="NCBI Taxonomy" id="141949"/>
    <lineage>
        <taxon>Bacteria</taxon>
        <taxon>Pseudomonadati</taxon>
        <taxon>Pseudomonadota</taxon>
        <taxon>Gammaproteobacteria</taxon>
        <taxon>Lysobacterales</taxon>
        <taxon>Lysobacteraceae</taxon>
        <taxon>Thermomonas</taxon>
    </lineage>
</organism>
<dbReference type="SUPFAM" id="SSF53474">
    <property type="entry name" value="alpha/beta-Hydrolases"/>
    <property type="match status" value="1"/>
</dbReference>
<dbReference type="InterPro" id="IPR050583">
    <property type="entry name" value="Mycobacterial_A85_antigen"/>
</dbReference>
<keyword evidence="1" id="KW-0732">Signal</keyword>
<evidence type="ECO:0000256" key="1">
    <source>
        <dbReference type="SAM" id="SignalP"/>
    </source>
</evidence>
<feature type="signal peptide" evidence="1">
    <location>
        <begin position="1"/>
        <end position="26"/>
    </location>
</feature>
<comment type="caution">
    <text evidence="2">The sequence shown here is derived from an EMBL/GenBank/DDBJ whole genome shotgun (WGS) entry which is preliminary data.</text>
</comment>
<gene>
    <name evidence="2" type="ORF">EDC34_102251</name>
</gene>
<dbReference type="Pfam" id="PF00756">
    <property type="entry name" value="Esterase"/>
    <property type="match status" value="1"/>
</dbReference>
<keyword evidence="3" id="KW-1185">Reference proteome</keyword>
<evidence type="ECO:0000313" key="2">
    <source>
        <dbReference type="EMBL" id="TCT25363.1"/>
    </source>
</evidence>
<dbReference type="InterPro" id="IPR029058">
    <property type="entry name" value="AB_hydrolase_fold"/>
</dbReference>
<dbReference type="OrthoDB" id="9784036at2"/>
<dbReference type="GO" id="GO:0016787">
    <property type="term" value="F:hydrolase activity"/>
    <property type="evidence" value="ECO:0007669"/>
    <property type="project" value="UniProtKB-KW"/>
</dbReference>
<dbReference type="InterPro" id="IPR000801">
    <property type="entry name" value="Esterase-like"/>
</dbReference>
<dbReference type="Gene3D" id="3.40.50.1820">
    <property type="entry name" value="alpha/beta hydrolase"/>
    <property type="match status" value="1"/>
</dbReference>
<dbReference type="Proteomes" id="UP000295414">
    <property type="component" value="Unassembled WGS sequence"/>
</dbReference>
<dbReference type="EMBL" id="SMAP01000002">
    <property type="protein sequence ID" value="TCT25363.1"/>
    <property type="molecule type" value="Genomic_DNA"/>
</dbReference>
<name>A0A4V2V2J3_9GAMM</name>
<reference evidence="2 3" key="1">
    <citation type="submission" date="2019-03" db="EMBL/GenBank/DDBJ databases">
        <title>Genomic Encyclopedia of Type Strains, Phase IV (KMG-IV): sequencing the most valuable type-strain genomes for metagenomic binning, comparative biology and taxonomic classification.</title>
        <authorList>
            <person name="Goeker M."/>
        </authorList>
    </citation>
    <scope>NUCLEOTIDE SEQUENCE [LARGE SCALE GENOMIC DNA]</scope>
    <source>
        <strain evidence="2 3">DSM 13605</strain>
    </source>
</reference>
<accession>A0A4V2V2J3</accession>